<organism evidence="2 3">
    <name type="scientific">Funneliformis caledonium</name>
    <dbReference type="NCBI Taxonomy" id="1117310"/>
    <lineage>
        <taxon>Eukaryota</taxon>
        <taxon>Fungi</taxon>
        <taxon>Fungi incertae sedis</taxon>
        <taxon>Mucoromycota</taxon>
        <taxon>Glomeromycotina</taxon>
        <taxon>Glomeromycetes</taxon>
        <taxon>Glomerales</taxon>
        <taxon>Glomeraceae</taxon>
        <taxon>Funneliformis</taxon>
    </lineage>
</organism>
<feature type="compositionally biased region" description="Low complexity" evidence="1">
    <location>
        <begin position="81"/>
        <end position="98"/>
    </location>
</feature>
<feature type="non-terminal residue" evidence="2">
    <location>
        <position position="151"/>
    </location>
</feature>
<feature type="non-terminal residue" evidence="2">
    <location>
        <position position="1"/>
    </location>
</feature>
<feature type="region of interest" description="Disordered" evidence="1">
    <location>
        <begin position="74"/>
        <end position="107"/>
    </location>
</feature>
<evidence type="ECO:0000256" key="1">
    <source>
        <dbReference type="SAM" id="MobiDB-lite"/>
    </source>
</evidence>
<dbReference type="AlphaFoldDB" id="A0A9N9JBU5"/>
<keyword evidence="3" id="KW-1185">Reference proteome</keyword>
<protein>
    <submittedName>
        <fullName evidence="2">11861_t:CDS:1</fullName>
    </submittedName>
</protein>
<gene>
    <name evidence="2" type="ORF">FCALED_LOCUS17583</name>
</gene>
<proteinExistence type="predicted"/>
<comment type="caution">
    <text evidence="2">The sequence shown here is derived from an EMBL/GenBank/DDBJ whole genome shotgun (WGS) entry which is preliminary data.</text>
</comment>
<evidence type="ECO:0000313" key="3">
    <source>
        <dbReference type="Proteomes" id="UP000789570"/>
    </source>
</evidence>
<sequence length="151" mass="16690">LIILVNVLASIDQIPSTPPRSKAPTLLTTPQLNILKKFTTLSTTQLRPQLTASQIATTSLTPPHLIIRNNTPTVSSQTFNQTSSQISSETSSQSFSRTPLQLSNRTSSQQSIITSDIIIKYPNINIPRCYRSSHEEVTSHQPSHESHEEEA</sequence>
<evidence type="ECO:0000313" key="2">
    <source>
        <dbReference type="EMBL" id="CAG8771868.1"/>
    </source>
</evidence>
<dbReference type="EMBL" id="CAJVPQ010027814">
    <property type="protein sequence ID" value="CAG8771868.1"/>
    <property type="molecule type" value="Genomic_DNA"/>
</dbReference>
<reference evidence="2" key="1">
    <citation type="submission" date="2021-06" db="EMBL/GenBank/DDBJ databases">
        <authorList>
            <person name="Kallberg Y."/>
            <person name="Tangrot J."/>
            <person name="Rosling A."/>
        </authorList>
    </citation>
    <scope>NUCLEOTIDE SEQUENCE</scope>
    <source>
        <strain evidence="2">UK204</strain>
    </source>
</reference>
<dbReference type="Proteomes" id="UP000789570">
    <property type="component" value="Unassembled WGS sequence"/>
</dbReference>
<name>A0A9N9JBU5_9GLOM</name>
<accession>A0A9N9JBU5</accession>